<accession>A0AA89BY76</accession>
<dbReference type="AlphaFoldDB" id="A0AA89BY76"/>
<evidence type="ECO:0000256" key="1">
    <source>
        <dbReference type="SAM" id="SignalP"/>
    </source>
</evidence>
<reference evidence="2" key="1">
    <citation type="submission" date="2019-08" db="EMBL/GenBank/DDBJ databases">
        <title>The improved chromosome-level genome for the pearl oyster Pinctada fucata martensii using PacBio sequencing and Hi-C.</title>
        <authorList>
            <person name="Zheng Z."/>
        </authorList>
    </citation>
    <scope>NUCLEOTIDE SEQUENCE</scope>
    <source>
        <strain evidence="2">ZZ-2019</strain>
        <tissue evidence="2">Adductor muscle</tissue>
    </source>
</reference>
<comment type="caution">
    <text evidence="2">The sequence shown here is derived from an EMBL/GenBank/DDBJ whole genome shotgun (WGS) entry which is preliminary data.</text>
</comment>
<dbReference type="EMBL" id="VSWD01000011">
    <property type="protein sequence ID" value="KAK3087089.1"/>
    <property type="molecule type" value="Genomic_DNA"/>
</dbReference>
<evidence type="ECO:0000313" key="3">
    <source>
        <dbReference type="Proteomes" id="UP001186944"/>
    </source>
</evidence>
<gene>
    <name evidence="2" type="ORF">FSP39_001492</name>
</gene>
<feature type="signal peptide" evidence="1">
    <location>
        <begin position="1"/>
        <end position="22"/>
    </location>
</feature>
<protein>
    <submittedName>
        <fullName evidence="2">Uncharacterized protein</fullName>
    </submittedName>
</protein>
<keyword evidence="1" id="KW-0732">Signal</keyword>
<name>A0AA89BY76_PINIB</name>
<organism evidence="2 3">
    <name type="scientific">Pinctada imbricata</name>
    <name type="common">Atlantic pearl-oyster</name>
    <name type="synonym">Pinctada martensii</name>
    <dbReference type="NCBI Taxonomy" id="66713"/>
    <lineage>
        <taxon>Eukaryota</taxon>
        <taxon>Metazoa</taxon>
        <taxon>Spiralia</taxon>
        <taxon>Lophotrochozoa</taxon>
        <taxon>Mollusca</taxon>
        <taxon>Bivalvia</taxon>
        <taxon>Autobranchia</taxon>
        <taxon>Pteriomorphia</taxon>
        <taxon>Pterioida</taxon>
        <taxon>Pterioidea</taxon>
        <taxon>Pteriidae</taxon>
        <taxon>Pinctada</taxon>
    </lineage>
</organism>
<dbReference type="Proteomes" id="UP001186944">
    <property type="component" value="Unassembled WGS sequence"/>
</dbReference>
<sequence>MKFQWCRFAVICVIVSASIVLGDKESVIPVSDTGEGTRCDADMNTAQTCLACSRLPQDIAVQLTDCCTEDKAFQFCQVCTKNSDECLKEAYSVEEANIGDDSGPNDFDLGSNDYNKRFGTSFMGSSKFGKRFGRLFFGRSGGSSYIYGKRGKRYRKLGMGSGGFLFKRSDDGDYMDKRYGRLNMGGGSGFFYGKRDQDMNKRFGQGYDGKSSNYFFTDDDKEKRFGKLFMSGKRYGSLFMGR</sequence>
<feature type="chain" id="PRO_5041672490" evidence="1">
    <location>
        <begin position="23"/>
        <end position="242"/>
    </location>
</feature>
<evidence type="ECO:0000313" key="2">
    <source>
        <dbReference type="EMBL" id="KAK3087089.1"/>
    </source>
</evidence>
<proteinExistence type="predicted"/>
<keyword evidence="3" id="KW-1185">Reference proteome</keyword>